<name>A0A2P6VCW0_9CHLO</name>
<dbReference type="STRING" id="554055.A0A2P6VCW0"/>
<evidence type="ECO:0000256" key="7">
    <source>
        <dbReference type="PROSITE-ProRule" id="PRU00146"/>
    </source>
</evidence>
<dbReference type="PANTHER" id="PTHR12321">
    <property type="entry name" value="CPG BINDING PROTEIN"/>
    <property type="match status" value="1"/>
</dbReference>
<comment type="caution">
    <text evidence="10">The sequence shown here is derived from an EMBL/GenBank/DDBJ whole genome shotgun (WGS) entry which is preliminary data.</text>
</comment>
<keyword evidence="11" id="KW-1185">Reference proteome</keyword>
<gene>
    <name evidence="10" type="ORF">C2E20_4656</name>
</gene>
<dbReference type="GO" id="GO:0008270">
    <property type="term" value="F:zinc ion binding"/>
    <property type="evidence" value="ECO:0007669"/>
    <property type="project" value="UniProtKB-KW"/>
</dbReference>
<organism evidence="10 11">
    <name type="scientific">Micractinium conductrix</name>
    <dbReference type="NCBI Taxonomy" id="554055"/>
    <lineage>
        <taxon>Eukaryota</taxon>
        <taxon>Viridiplantae</taxon>
        <taxon>Chlorophyta</taxon>
        <taxon>core chlorophytes</taxon>
        <taxon>Trebouxiophyceae</taxon>
        <taxon>Chlorellales</taxon>
        <taxon>Chlorellaceae</taxon>
        <taxon>Chlorella clade</taxon>
        <taxon>Micractinium</taxon>
    </lineage>
</organism>
<comment type="similarity">
    <text evidence="1">Belongs to the Alfin family.</text>
</comment>
<dbReference type="InterPro" id="IPR011011">
    <property type="entry name" value="Znf_FYVE_PHD"/>
</dbReference>
<sequence length="212" mass="23635">MALRTVDDVFSDFLGRRRGIIKALTVDVDAFSELCDPSKDNLCLYGYADGTWEVSPPCEEVPPELPEPTLGINFARDGMKRQDWLCLVAVHADCWLMAMSFYNAAKIDQKGRQRLFEEINGLPTCFEIVSGRASGKPGVDPMQAAAKRAEEEEGSDSQDGQGDPCPMCNATYRSGEFWIQCDECDRWFDGKCVGMTAKLAEEQPQWKCPLCP</sequence>
<dbReference type="Proteomes" id="UP000239649">
    <property type="component" value="Unassembled WGS sequence"/>
</dbReference>
<protein>
    <submittedName>
        <fullName evidence="10">PHD finger ALFIN-LIKE 2-like</fullName>
    </submittedName>
</protein>
<accession>A0A2P6VCW0</accession>
<dbReference type="Pfam" id="PF00628">
    <property type="entry name" value="PHD"/>
    <property type="match status" value="1"/>
</dbReference>
<dbReference type="PANTHER" id="PTHR12321:SF98">
    <property type="entry name" value="PHD FINGER PROTEIN ALFIN-LIKE 5"/>
    <property type="match status" value="1"/>
</dbReference>
<dbReference type="EMBL" id="LHPF02000012">
    <property type="protein sequence ID" value="PSC71925.1"/>
    <property type="molecule type" value="Genomic_DNA"/>
</dbReference>
<dbReference type="GO" id="GO:0005634">
    <property type="term" value="C:nucleus"/>
    <property type="evidence" value="ECO:0007669"/>
    <property type="project" value="TreeGrafter"/>
</dbReference>
<feature type="domain" description="PHD-type" evidence="9">
    <location>
        <begin position="162"/>
        <end position="212"/>
    </location>
</feature>
<dbReference type="SUPFAM" id="SSF57903">
    <property type="entry name" value="FYVE/PHD zinc finger"/>
    <property type="match status" value="1"/>
</dbReference>
<evidence type="ECO:0000256" key="2">
    <source>
        <dbReference type="ARBA" id="ARBA00022723"/>
    </source>
</evidence>
<feature type="region of interest" description="Disordered" evidence="8">
    <location>
        <begin position="135"/>
        <end position="162"/>
    </location>
</feature>
<dbReference type="SMART" id="SM00249">
    <property type="entry name" value="PHD"/>
    <property type="match status" value="1"/>
</dbReference>
<dbReference type="GO" id="GO:0042393">
    <property type="term" value="F:histone binding"/>
    <property type="evidence" value="ECO:0007669"/>
    <property type="project" value="InterPro"/>
</dbReference>
<evidence type="ECO:0000256" key="6">
    <source>
        <dbReference type="ARBA" id="ARBA00023163"/>
    </source>
</evidence>
<proteinExistence type="inferred from homology"/>
<dbReference type="Pfam" id="PF12165">
    <property type="entry name" value="Alfin"/>
    <property type="match status" value="1"/>
</dbReference>
<evidence type="ECO:0000313" key="11">
    <source>
        <dbReference type="Proteomes" id="UP000239649"/>
    </source>
</evidence>
<evidence type="ECO:0000313" key="10">
    <source>
        <dbReference type="EMBL" id="PSC71925.1"/>
    </source>
</evidence>
<keyword evidence="4" id="KW-0862">Zinc</keyword>
<dbReference type="GO" id="GO:0003712">
    <property type="term" value="F:transcription coregulator activity"/>
    <property type="evidence" value="ECO:0007669"/>
    <property type="project" value="TreeGrafter"/>
</dbReference>
<dbReference type="InterPro" id="IPR021998">
    <property type="entry name" value="Alfin_N"/>
</dbReference>
<dbReference type="AlphaFoldDB" id="A0A2P6VCW0"/>
<dbReference type="OrthoDB" id="436852at2759"/>
<dbReference type="GO" id="GO:0006355">
    <property type="term" value="P:regulation of DNA-templated transcription"/>
    <property type="evidence" value="ECO:0007669"/>
    <property type="project" value="InterPro"/>
</dbReference>
<dbReference type="InterPro" id="IPR045104">
    <property type="entry name" value="Alfin"/>
</dbReference>
<dbReference type="Gene3D" id="3.30.40.10">
    <property type="entry name" value="Zinc/RING finger domain, C3HC4 (zinc finger)"/>
    <property type="match status" value="1"/>
</dbReference>
<dbReference type="InterPro" id="IPR019787">
    <property type="entry name" value="Znf_PHD-finger"/>
</dbReference>
<evidence type="ECO:0000259" key="9">
    <source>
        <dbReference type="PROSITE" id="PS50016"/>
    </source>
</evidence>
<dbReference type="InterPro" id="IPR013083">
    <property type="entry name" value="Znf_RING/FYVE/PHD"/>
</dbReference>
<evidence type="ECO:0000256" key="8">
    <source>
        <dbReference type="SAM" id="MobiDB-lite"/>
    </source>
</evidence>
<evidence type="ECO:0000256" key="3">
    <source>
        <dbReference type="ARBA" id="ARBA00022771"/>
    </source>
</evidence>
<keyword evidence="5" id="KW-0805">Transcription regulation</keyword>
<evidence type="ECO:0000256" key="1">
    <source>
        <dbReference type="ARBA" id="ARBA00010445"/>
    </source>
</evidence>
<evidence type="ECO:0000256" key="4">
    <source>
        <dbReference type="ARBA" id="ARBA00022833"/>
    </source>
</evidence>
<dbReference type="GO" id="GO:0000976">
    <property type="term" value="F:transcription cis-regulatory region binding"/>
    <property type="evidence" value="ECO:0007669"/>
    <property type="project" value="TreeGrafter"/>
</dbReference>
<keyword evidence="2" id="KW-0479">Metal-binding</keyword>
<reference evidence="10 11" key="1">
    <citation type="journal article" date="2018" name="Plant J.">
        <title>Genome sequences of Chlorella sorokiniana UTEX 1602 and Micractinium conductrix SAG 241.80: implications to maltose excretion by a green alga.</title>
        <authorList>
            <person name="Arriola M.B."/>
            <person name="Velmurugan N."/>
            <person name="Zhang Y."/>
            <person name="Plunkett M.H."/>
            <person name="Hondzo H."/>
            <person name="Barney B.M."/>
        </authorList>
    </citation>
    <scope>NUCLEOTIDE SEQUENCE [LARGE SCALE GENOMIC DNA]</scope>
    <source>
        <strain evidence="10 11">SAG 241.80</strain>
    </source>
</reference>
<keyword evidence="3 7" id="KW-0863">Zinc-finger</keyword>
<dbReference type="PROSITE" id="PS50016">
    <property type="entry name" value="ZF_PHD_2"/>
    <property type="match status" value="1"/>
</dbReference>
<keyword evidence="6" id="KW-0804">Transcription</keyword>
<dbReference type="InterPro" id="IPR001965">
    <property type="entry name" value="Znf_PHD"/>
</dbReference>
<evidence type="ECO:0000256" key="5">
    <source>
        <dbReference type="ARBA" id="ARBA00023015"/>
    </source>
</evidence>